<comment type="similarity">
    <text evidence="2">Belongs to the class-III pyridine nucleotide-disulfide oxidoreductase family.</text>
</comment>
<dbReference type="RefSeq" id="WP_320685637.1">
    <property type="nucleotide sequence ID" value="NZ_JAXBLV010000056.1"/>
</dbReference>
<evidence type="ECO:0000259" key="7">
    <source>
        <dbReference type="PROSITE" id="PS50206"/>
    </source>
</evidence>
<dbReference type="PRINTS" id="PR00411">
    <property type="entry name" value="PNDRDTASEI"/>
</dbReference>
<evidence type="ECO:0000256" key="2">
    <source>
        <dbReference type="ARBA" id="ARBA00009130"/>
    </source>
</evidence>
<dbReference type="InterPro" id="IPR016156">
    <property type="entry name" value="FAD/NAD-linked_Rdtase_dimer_sf"/>
</dbReference>
<dbReference type="Pfam" id="PF07992">
    <property type="entry name" value="Pyr_redox_2"/>
    <property type="match status" value="1"/>
</dbReference>
<proteinExistence type="inferred from homology"/>
<dbReference type="Pfam" id="PF02852">
    <property type="entry name" value="Pyr_redox_dim"/>
    <property type="match status" value="1"/>
</dbReference>
<keyword evidence="5" id="KW-0560">Oxidoreductase</keyword>
<dbReference type="Gene3D" id="3.50.50.60">
    <property type="entry name" value="FAD/NAD(P)-binding domain"/>
    <property type="match status" value="2"/>
</dbReference>
<feature type="domain" description="Rhodanese" evidence="7">
    <location>
        <begin position="462"/>
        <end position="545"/>
    </location>
</feature>
<keyword evidence="9" id="KW-1185">Reference proteome</keyword>
<dbReference type="PRINTS" id="PR00368">
    <property type="entry name" value="FADPNR"/>
</dbReference>
<dbReference type="InterPro" id="IPR001763">
    <property type="entry name" value="Rhodanese-like_dom"/>
</dbReference>
<evidence type="ECO:0000313" key="9">
    <source>
        <dbReference type="Proteomes" id="UP001272242"/>
    </source>
</evidence>
<comment type="caution">
    <text evidence="8">The sequence shown here is derived from an EMBL/GenBank/DDBJ whole genome shotgun (WGS) entry which is preliminary data.</text>
</comment>
<accession>A0ABU5EUA7</accession>
<dbReference type="SUPFAM" id="SSF51905">
    <property type="entry name" value="FAD/NAD(P)-binding domain"/>
    <property type="match status" value="1"/>
</dbReference>
<evidence type="ECO:0000256" key="3">
    <source>
        <dbReference type="ARBA" id="ARBA00022630"/>
    </source>
</evidence>
<dbReference type="Proteomes" id="UP001272242">
    <property type="component" value="Unassembled WGS sequence"/>
</dbReference>
<dbReference type="InterPro" id="IPR050260">
    <property type="entry name" value="FAD-bd_OxRdtase"/>
</dbReference>
<dbReference type="InterPro" id="IPR023753">
    <property type="entry name" value="FAD/NAD-binding_dom"/>
</dbReference>
<dbReference type="InterPro" id="IPR004099">
    <property type="entry name" value="Pyr_nucl-diS_OxRdtase_dimer"/>
</dbReference>
<evidence type="ECO:0000313" key="8">
    <source>
        <dbReference type="EMBL" id="MDY3558755.1"/>
    </source>
</evidence>
<dbReference type="PANTHER" id="PTHR43429:SF1">
    <property type="entry name" value="NAD(P)H SULFUR OXIDOREDUCTASE (COA-DEPENDENT)"/>
    <property type="match status" value="1"/>
</dbReference>
<sequence>MKLVIVGGVAGGASAAARARRLSEDAEIVLIERGPDVSFANCGLPYHIGGVIPARDKLLVTTPERLRERFRLDVRTRSEVVAIDRREKTVRVRDLTSGREYEETYDKLILAPGAAPIRPPVPGADLPNVFTLRTLADTDRIKSLADGGVQRAVVVGAGFIGLELAENFMHRGIATTVLDRNRQVLPPFDAEMTTPLLAALREKGVEVLLGQTAEAIDSDQDGLRITLTSGDTRVAQLVVLGVGVRPENALAVRAGLEVGPRGGIRVNEYLQTTDPDIFAVGDVIETTEVGTGERTQVPLAGPANRQGRIAADNAFGRTTKYRGTQGTAILGCFGTTAAMTGQSEKALQRSGRPYRKVYVHPAHHAGYYPGAEGMTLKVIFDPATGKLLGAQGVGGAGVDKRIDVLAVAVQAGMTVFDLEEMELCYAPQFGSAKDPVNMAGFVAGGLLRGDHPQTDWESVAAAADKPLLLDVRTPTEFASGHIPDALNIPVDDLRRRLVELPKDRPVVAYCQVGQRGYLATRILMQAGFAVSNLGGGYKTYLLHTPTPPARTTR</sequence>
<evidence type="ECO:0000256" key="6">
    <source>
        <dbReference type="ARBA" id="ARBA00023284"/>
    </source>
</evidence>
<reference evidence="9" key="1">
    <citation type="journal article" date="2023" name="Mar. Drugs">
        <title>Gemmata algarum, a Novel Planctomycete Isolated from an Algal Mat, Displays Antimicrobial Activity.</title>
        <authorList>
            <person name="Kumar G."/>
            <person name="Kallscheuer N."/>
            <person name="Kashif M."/>
            <person name="Ahamad S."/>
            <person name="Jagadeeshwari U."/>
            <person name="Pannikurungottu S."/>
            <person name="Haufschild T."/>
            <person name="Kabuu M."/>
            <person name="Sasikala C."/>
            <person name="Jogler C."/>
            <person name="Ramana C."/>
        </authorList>
    </citation>
    <scope>NUCLEOTIDE SEQUENCE [LARGE SCALE GENOMIC DNA]</scope>
    <source>
        <strain evidence="9">JC673</strain>
    </source>
</reference>
<keyword evidence="4" id="KW-0274">FAD</keyword>
<dbReference type="SMART" id="SM00450">
    <property type="entry name" value="RHOD"/>
    <property type="match status" value="1"/>
</dbReference>
<dbReference type="SUPFAM" id="SSF52821">
    <property type="entry name" value="Rhodanese/Cell cycle control phosphatase"/>
    <property type="match status" value="1"/>
</dbReference>
<dbReference type="Pfam" id="PF00581">
    <property type="entry name" value="Rhodanese"/>
    <property type="match status" value="1"/>
</dbReference>
<evidence type="ECO:0000256" key="5">
    <source>
        <dbReference type="ARBA" id="ARBA00023002"/>
    </source>
</evidence>
<dbReference type="InterPro" id="IPR036188">
    <property type="entry name" value="FAD/NAD-bd_sf"/>
</dbReference>
<organism evidence="8 9">
    <name type="scientific">Gemmata algarum</name>
    <dbReference type="NCBI Taxonomy" id="2975278"/>
    <lineage>
        <taxon>Bacteria</taxon>
        <taxon>Pseudomonadati</taxon>
        <taxon>Planctomycetota</taxon>
        <taxon>Planctomycetia</taxon>
        <taxon>Gemmatales</taxon>
        <taxon>Gemmataceae</taxon>
        <taxon>Gemmata</taxon>
    </lineage>
</organism>
<dbReference type="PANTHER" id="PTHR43429">
    <property type="entry name" value="PYRIDINE NUCLEOTIDE-DISULFIDE OXIDOREDUCTASE DOMAIN-CONTAINING"/>
    <property type="match status" value="1"/>
</dbReference>
<dbReference type="InterPro" id="IPR036873">
    <property type="entry name" value="Rhodanese-like_dom_sf"/>
</dbReference>
<gene>
    <name evidence="8" type="ORF">R5W23_005912</name>
</gene>
<evidence type="ECO:0000256" key="4">
    <source>
        <dbReference type="ARBA" id="ARBA00022827"/>
    </source>
</evidence>
<keyword evidence="6" id="KW-0676">Redox-active center</keyword>
<comment type="cofactor">
    <cofactor evidence="1">
        <name>FAD</name>
        <dbReference type="ChEBI" id="CHEBI:57692"/>
    </cofactor>
</comment>
<evidence type="ECO:0000256" key="1">
    <source>
        <dbReference type="ARBA" id="ARBA00001974"/>
    </source>
</evidence>
<dbReference type="PROSITE" id="PS50206">
    <property type="entry name" value="RHODANESE_3"/>
    <property type="match status" value="1"/>
</dbReference>
<name>A0ABU5EUA7_9BACT</name>
<dbReference type="EMBL" id="JAXBLV010000056">
    <property type="protein sequence ID" value="MDY3558755.1"/>
    <property type="molecule type" value="Genomic_DNA"/>
</dbReference>
<dbReference type="SUPFAM" id="SSF55424">
    <property type="entry name" value="FAD/NAD-linked reductases, dimerisation (C-terminal) domain"/>
    <property type="match status" value="1"/>
</dbReference>
<keyword evidence="3" id="KW-0285">Flavoprotein</keyword>
<dbReference type="Gene3D" id="3.40.250.10">
    <property type="entry name" value="Rhodanese-like domain"/>
    <property type="match status" value="1"/>
</dbReference>
<protein>
    <submittedName>
        <fullName evidence="8">FAD-dependent oxidoreductase</fullName>
    </submittedName>
</protein>